<protein>
    <recommendedName>
        <fullName evidence="3">DRTGG domain-containing protein</fullName>
    </recommendedName>
</protein>
<evidence type="ECO:0008006" key="3">
    <source>
        <dbReference type="Google" id="ProtNLM"/>
    </source>
</evidence>
<evidence type="ECO:0000256" key="1">
    <source>
        <dbReference type="ARBA" id="ARBA00022962"/>
    </source>
</evidence>
<accession>A0A7S4GIR7</accession>
<dbReference type="InterPro" id="IPR028979">
    <property type="entry name" value="Ser_kin/Pase_Hpr-like_N_sf"/>
</dbReference>
<dbReference type="InterPro" id="IPR027417">
    <property type="entry name" value="P-loop_NTPase"/>
</dbReference>
<dbReference type="PANTHER" id="PTHR21343">
    <property type="entry name" value="DETHIOBIOTIN SYNTHETASE"/>
    <property type="match status" value="1"/>
</dbReference>
<keyword evidence="1" id="KW-0315">Glutamine amidotransferase</keyword>
<dbReference type="Gene3D" id="3.40.50.300">
    <property type="entry name" value="P-loop containing nucleotide triphosphate hydrolases"/>
    <property type="match status" value="1"/>
</dbReference>
<sequence>MAMQRPIFVAATKQHVGKTTTSLALTSGLAKRFGKVGFMKPVGQQHVLVQTSLTEQTIRVDKDVRLMREHFKLHHIDYQYMSPVLIPRGYTRDYIDGKIGDAQQERAIRNAYKRISEISDVMLCEGTGHVAVGSIVNMNNAKVAAMIGADIVLIANGGLGSAFDDLELNRMVCQHHGVRIAGVVVNRVIPEKYEQTKEYMTKALQRWGVPLLGCIPDRPFLGCPALADVERVFRTRLLSGGAKHRMRHYSVHGGNLVTTSVSDFQENLHMKPSRTLYFCHVTRNDIIRAFLEEHKRRAELGEDFEAALLVCGRKDKYAMQDETRDLIAAFGDLEAPVLHVEFPTIEAIEKVSNYTPKLTIDDPHRVQEAVNHYEPHIDFDLLLHRTSTSDWH</sequence>
<dbReference type="PANTHER" id="PTHR21343:SF8">
    <property type="entry name" value="DRTGG DOMAIN-CONTAINING PROTEIN"/>
    <property type="match status" value="1"/>
</dbReference>
<gene>
    <name evidence="2" type="ORF">EGYM00163_LOCUS49650</name>
</gene>
<evidence type="ECO:0000313" key="2">
    <source>
        <dbReference type="EMBL" id="CAE0838278.1"/>
    </source>
</evidence>
<proteinExistence type="predicted"/>
<reference evidence="2" key="1">
    <citation type="submission" date="2021-01" db="EMBL/GenBank/DDBJ databases">
        <authorList>
            <person name="Corre E."/>
            <person name="Pelletier E."/>
            <person name="Niang G."/>
            <person name="Scheremetjew M."/>
            <person name="Finn R."/>
            <person name="Kale V."/>
            <person name="Holt S."/>
            <person name="Cochrane G."/>
            <person name="Meng A."/>
            <person name="Brown T."/>
            <person name="Cohen L."/>
        </authorList>
    </citation>
    <scope>NUCLEOTIDE SEQUENCE</scope>
    <source>
        <strain evidence="2">CCMP1594</strain>
    </source>
</reference>
<name>A0A7S4GIR7_9EUGL</name>
<dbReference type="SUPFAM" id="SSF52540">
    <property type="entry name" value="P-loop containing nucleoside triphosphate hydrolases"/>
    <property type="match status" value="1"/>
</dbReference>
<organism evidence="2">
    <name type="scientific">Eutreptiella gymnastica</name>
    <dbReference type="NCBI Taxonomy" id="73025"/>
    <lineage>
        <taxon>Eukaryota</taxon>
        <taxon>Discoba</taxon>
        <taxon>Euglenozoa</taxon>
        <taxon>Euglenida</taxon>
        <taxon>Spirocuta</taxon>
        <taxon>Euglenophyceae</taxon>
        <taxon>Eutreptiales</taxon>
        <taxon>Eutreptiaceae</taxon>
        <taxon>Eutreptiella</taxon>
    </lineage>
</organism>
<dbReference type="EMBL" id="HBJA01144156">
    <property type="protein sequence ID" value="CAE0838278.1"/>
    <property type="molecule type" value="Transcribed_RNA"/>
</dbReference>
<dbReference type="CDD" id="cd03109">
    <property type="entry name" value="DTBS"/>
    <property type="match status" value="1"/>
</dbReference>
<dbReference type="AlphaFoldDB" id="A0A7S4GIR7"/>
<dbReference type="Pfam" id="PF13500">
    <property type="entry name" value="AAA_26"/>
    <property type="match status" value="1"/>
</dbReference>
<dbReference type="Gene3D" id="3.40.1390.20">
    <property type="entry name" value="HprK N-terminal domain-like"/>
    <property type="match status" value="1"/>
</dbReference>